<keyword evidence="5" id="KW-0653">Protein transport</keyword>
<dbReference type="InterPro" id="IPR022775">
    <property type="entry name" value="AP_mu_sigma_su"/>
</dbReference>
<dbReference type="OMA" id="CESQFVV"/>
<dbReference type="SMR" id="G4YR98"/>
<keyword evidence="5" id="KW-0333">Golgi apparatus</keyword>
<dbReference type="PANTHER" id="PTHR11043">
    <property type="entry name" value="ZETA-COAT PROTEIN"/>
    <property type="match status" value="1"/>
</dbReference>
<dbReference type="GeneID" id="20655454"/>
<dbReference type="InParanoid" id="G4YR98"/>
<feature type="domain" description="AP complex mu/sigma subunit" evidence="6">
    <location>
        <begin position="1"/>
        <end position="150"/>
    </location>
</feature>
<dbReference type="GO" id="GO:0030126">
    <property type="term" value="C:COPI vesicle coat"/>
    <property type="evidence" value="ECO:0007669"/>
    <property type="project" value="UniProtKB-UniRule"/>
</dbReference>
<dbReference type="PANTHER" id="PTHR11043:SF1">
    <property type="entry name" value="TSET COMPLEX MEMBER TSTD"/>
    <property type="match status" value="1"/>
</dbReference>
<keyword evidence="8" id="KW-1185">Reference proteome</keyword>
<dbReference type="STRING" id="1094619.G4YR98"/>
<reference evidence="7 8" key="1">
    <citation type="journal article" date="2006" name="Science">
        <title>Phytophthora genome sequences uncover evolutionary origins and mechanisms of pathogenesis.</title>
        <authorList>
            <person name="Tyler B.M."/>
            <person name="Tripathy S."/>
            <person name="Zhang X."/>
            <person name="Dehal P."/>
            <person name="Jiang R.H."/>
            <person name="Aerts A."/>
            <person name="Arredondo F.D."/>
            <person name="Baxter L."/>
            <person name="Bensasson D."/>
            <person name="Beynon J.L."/>
            <person name="Chapman J."/>
            <person name="Damasceno C.M."/>
            <person name="Dorrance A.E."/>
            <person name="Dou D."/>
            <person name="Dickerman A.W."/>
            <person name="Dubchak I.L."/>
            <person name="Garbelotto M."/>
            <person name="Gijzen M."/>
            <person name="Gordon S.G."/>
            <person name="Govers F."/>
            <person name="Grunwald N.J."/>
            <person name="Huang W."/>
            <person name="Ivors K.L."/>
            <person name="Jones R.W."/>
            <person name="Kamoun S."/>
            <person name="Krampis K."/>
            <person name="Lamour K.H."/>
            <person name="Lee M.K."/>
            <person name="McDonald W.H."/>
            <person name="Medina M."/>
            <person name="Meijer H.J."/>
            <person name="Nordberg E.K."/>
            <person name="Maclean D.J."/>
            <person name="Ospina-Giraldo M.D."/>
            <person name="Morris P.F."/>
            <person name="Phuntumart V."/>
            <person name="Putnam N.H."/>
            <person name="Rash S."/>
            <person name="Rose J.K."/>
            <person name="Sakihama Y."/>
            <person name="Salamov A.A."/>
            <person name="Savidor A."/>
            <person name="Scheuring C.F."/>
            <person name="Smith B.M."/>
            <person name="Sobral B.W."/>
            <person name="Terry A."/>
            <person name="Torto-Alalibo T.A."/>
            <person name="Win J."/>
            <person name="Xu Z."/>
            <person name="Zhang H."/>
            <person name="Grigoriev I.V."/>
            <person name="Rokhsar D.S."/>
            <person name="Boore J.L."/>
        </authorList>
    </citation>
    <scope>NUCLEOTIDE SEQUENCE [LARGE SCALE GENOMIC DNA]</scope>
    <source>
        <strain evidence="7 8">P6497</strain>
    </source>
</reference>
<keyword evidence="5" id="KW-0968">Cytoplasmic vesicle</keyword>
<dbReference type="Pfam" id="PF01217">
    <property type="entry name" value="Clat_adaptor_s"/>
    <property type="match status" value="1"/>
</dbReference>
<keyword evidence="5" id="KW-0931">ER-Golgi transport</keyword>
<evidence type="ECO:0000256" key="4">
    <source>
        <dbReference type="ARBA" id="ARBA00023136"/>
    </source>
</evidence>
<dbReference type="GO" id="GO:0006890">
    <property type="term" value="P:retrograde vesicle-mediated transport, Golgi to endoplasmic reticulum"/>
    <property type="evidence" value="ECO:0007669"/>
    <property type="project" value="UniProtKB-UniRule"/>
</dbReference>
<evidence type="ECO:0000256" key="3">
    <source>
        <dbReference type="ARBA" id="ARBA00022490"/>
    </source>
</evidence>
<dbReference type="Gene3D" id="3.30.450.60">
    <property type="match status" value="1"/>
</dbReference>
<evidence type="ECO:0000256" key="2">
    <source>
        <dbReference type="ARBA" id="ARBA00006972"/>
    </source>
</evidence>
<protein>
    <recommendedName>
        <fullName evidence="5">Coatomer subunit zeta</fullName>
    </recommendedName>
</protein>
<dbReference type="RefSeq" id="XP_009518120.1">
    <property type="nucleotide sequence ID" value="XM_009519825.1"/>
</dbReference>
<dbReference type="GO" id="GO:0006886">
    <property type="term" value="P:intracellular protein transport"/>
    <property type="evidence" value="ECO:0007669"/>
    <property type="project" value="TreeGrafter"/>
</dbReference>
<dbReference type="AlphaFoldDB" id="G4YR98"/>
<name>G4YR98_PHYSP</name>
<comment type="subcellular location">
    <subcellularLocation>
        <location evidence="5">Cytoplasm</location>
    </subcellularLocation>
    <subcellularLocation>
        <location evidence="5">Golgi apparatus membrane</location>
        <topology evidence="5">Peripheral membrane protein</topology>
        <orientation evidence="5">Cytoplasmic side</orientation>
    </subcellularLocation>
    <subcellularLocation>
        <location evidence="5">Cytoplasmic vesicle</location>
        <location evidence="5">COPI-coated vesicle membrane</location>
        <topology evidence="5">Peripheral membrane protein</topology>
        <orientation evidence="5">Cytoplasmic side</orientation>
    </subcellularLocation>
    <subcellularLocation>
        <location evidence="1">Endomembrane system</location>
        <topology evidence="1">Peripheral membrane protein</topology>
    </subcellularLocation>
</comment>
<evidence type="ECO:0000313" key="7">
    <source>
        <dbReference type="EMBL" id="EGZ22832.1"/>
    </source>
</evidence>
<dbReference type="SUPFAM" id="SSF64356">
    <property type="entry name" value="SNARE-like"/>
    <property type="match status" value="1"/>
</dbReference>
<dbReference type="GO" id="GO:0000139">
    <property type="term" value="C:Golgi membrane"/>
    <property type="evidence" value="ECO:0007669"/>
    <property type="project" value="UniProtKB-SubCell"/>
</dbReference>
<evidence type="ECO:0000256" key="1">
    <source>
        <dbReference type="ARBA" id="ARBA00004184"/>
    </source>
</evidence>
<dbReference type="Proteomes" id="UP000002640">
    <property type="component" value="Unassembled WGS sequence"/>
</dbReference>
<evidence type="ECO:0000259" key="6">
    <source>
        <dbReference type="Pfam" id="PF01217"/>
    </source>
</evidence>
<keyword evidence="3 5" id="KW-0963">Cytoplasm</keyword>
<keyword evidence="5" id="KW-0813">Transport</keyword>
<evidence type="ECO:0000313" key="8">
    <source>
        <dbReference type="Proteomes" id="UP000002640"/>
    </source>
</evidence>
<comment type="function">
    <text evidence="5">The zeta subunit may be involved in regulating the coat assembly and, hence, the rate of biosynthetic protein transport due to its association-dissociation properties with the coatomer complex.</text>
</comment>
<sequence length="158" mass="17880">MLHSLICCNEANYVLLSRYFQPELTLEARRTYEAQLALICKQMPELWGNRQGKKDADPVPSQLLVCESQFVVARHVGELRLMLSGNEEYDELILDEIMGVLQAVLTTQLDKKLTEASLLANYAKVVVALDEMVQQGHLENADEASIDQMIKLKPYPSK</sequence>
<organism evidence="7 8">
    <name type="scientific">Phytophthora sojae (strain P6497)</name>
    <name type="common">Soybean stem and root rot agent</name>
    <name type="synonym">Phytophthora megasperma f. sp. glycines</name>
    <dbReference type="NCBI Taxonomy" id="1094619"/>
    <lineage>
        <taxon>Eukaryota</taxon>
        <taxon>Sar</taxon>
        <taxon>Stramenopiles</taxon>
        <taxon>Oomycota</taxon>
        <taxon>Peronosporomycetes</taxon>
        <taxon>Peronosporales</taxon>
        <taxon>Peronosporaceae</taxon>
        <taxon>Phytophthora</taxon>
    </lineage>
</organism>
<proteinExistence type="inferred from homology"/>
<dbReference type="KEGG" id="psoj:PHYSODRAFT_482095"/>
<dbReference type="InterPro" id="IPR039652">
    <property type="entry name" value="Coatomer_zeta"/>
</dbReference>
<accession>G4YR98</accession>
<comment type="similarity">
    <text evidence="2 5">Belongs to the adaptor complexes small subunit family.</text>
</comment>
<comment type="subunit">
    <text evidence="5">Oligomeric complex that consists of at least the alpha, beta, beta', gamma, delta, epsilon and zeta subunits.</text>
</comment>
<keyword evidence="4 5" id="KW-0472">Membrane</keyword>
<evidence type="ECO:0000256" key="5">
    <source>
        <dbReference type="RuleBase" id="RU366053"/>
    </source>
</evidence>
<dbReference type="GO" id="GO:0006891">
    <property type="term" value="P:intra-Golgi vesicle-mediated transport"/>
    <property type="evidence" value="ECO:0007669"/>
    <property type="project" value="TreeGrafter"/>
</dbReference>
<dbReference type="InterPro" id="IPR011012">
    <property type="entry name" value="Longin-like_dom_sf"/>
</dbReference>
<dbReference type="EMBL" id="JH159152">
    <property type="protein sequence ID" value="EGZ22832.1"/>
    <property type="molecule type" value="Genomic_DNA"/>
</dbReference>
<gene>
    <name evidence="7" type="ORF">PHYSODRAFT_482095</name>
</gene>